<proteinExistence type="predicted"/>
<dbReference type="AlphaFoldDB" id="A0A914PDE1"/>
<name>A0A914PDE1_9BILA</name>
<evidence type="ECO:0000313" key="1">
    <source>
        <dbReference type="Proteomes" id="UP000887578"/>
    </source>
</evidence>
<accession>A0A914PDE1</accession>
<protein>
    <submittedName>
        <fullName evidence="2">Uncharacterized protein</fullName>
    </submittedName>
</protein>
<dbReference type="WBParaSite" id="PDA_v2.g1618.t1">
    <property type="protein sequence ID" value="PDA_v2.g1618.t1"/>
    <property type="gene ID" value="PDA_v2.g1618"/>
</dbReference>
<dbReference type="Proteomes" id="UP000887578">
    <property type="component" value="Unplaced"/>
</dbReference>
<keyword evidence="1" id="KW-1185">Reference proteome</keyword>
<organism evidence="1 2">
    <name type="scientific">Panagrolaimus davidi</name>
    <dbReference type="NCBI Taxonomy" id="227884"/>
    <lineage>
        <taxon>Eukaryota</taxon>
        <taxon>Metazoa</taxon>
        <taxon>Ecdysozoa</taxon>
        <taxon>Nematoda</taxon>
        <taxon>Chromadorea</taxon>
        <taxon>Rhabditida</taxon>
        <taxon>Tylenchina</taxon>
        <taxon>Panagrolaimomorpha</taxon>
        <taxon>Panagrolaimoidea</taxon>
        <taxon>Panagrolaimidae</taxon>
        <taxon>Panagrolaimus</taxon>
    </lineage>
</organism>
<reference evidence="2" key="1">
    <citation type="submission" date="2022-11" db="UniProtKB">
        <authorList>
            <consortium name="WormBaseParasite"/>
        </authorList>
    </citation>
    <scope>IDENTIFICATION</scope>
</reference>
<evidence type="ECO:0000313" key="2">
    <source>
        <dbReference type="WBParaSite" id="PDA_v2.g1618.t1"/>
    </source>
</evidence>
<sequence length="111" mass="12407">MPSSEENVVITNESKKSGLSTKWKKVKQLFGGKTKELSQDIQNGSSPEISTFSASTKLLQQRRPTSAARGIPFVNAYRRCTRPANERYNPRLTKGQTMKYQPKAAVVGILY</sequence>